<reference evidence="1" key="1">
    <citation type="journal article" date="2015" name="Nature">
        <title>Complex archaea that bridge the gap between prokaryotes and eukaryotes.</title>
        <authorList>
            <person name="Spang A."/>
            <person name="Saw J.H."/>
            <person name="Jorgensen S.L."/>
            <person name="Zaremba-Niedzwiedzka K."/>
            <person name="Martijn J."/>
            <person name="Lind A.E."/>
            <person name="van Eijk R."/>
            <person name="Schleper C."/>
            <person name="Guy L."/>
            <person name="Ettema T.J."/>
        </authorList>
    </citation>
    <scope>NUCLEOTIDE SEQUENCE</scope>
</reference>
<dbReference type="EMBL" id="LAZR01061258">
    <property type="protein sequence ID" value="KKK63945.1"/>
    <property type="molecule type" value="Genomic_DNA"/>
</dbReference>
<proteinExistence type="predicted"/>
<sequence>MGNIFGDLTSGFSGLLGQAGGQIGQQQLQQGTAFGDTTSSSTAGTFTIDSPYGLGQQLVPPSILTGITEYGHDPQTKETALGWLNRRVQEMRVKL</sequence>
<dbReference type="AlphaFoldDB" id="A0A0F8XRY6"/>
<organism evidence="1">
    <name type="scientific">marine sediment metagenome</name>
    <dbReference type="NCBI Taxonomy" id="412755"/>
    <lineage>
        <taxon>unclassified sequences</taxon>
        <taxon>metagenomes</taxon>
        <taxon>ecological metagenomes</taxon>
    </lineage>
</organism>
<evidence type="ECO:0000313" key="1">
    <source>
        <dbReference type="EMBL" id="KKK63945.1"/>
    </source>
</evidence>
<protein>
    <submittedName>
        <fullName evidence="1">Uncharacterized protein</fullName>
    </submittedName>
</protein>
<name>A0A0F8XRY6_9ZZZZ</name>
<gene>
    <name evidence="1" type="ORF">LCGC14_2989160</name>
</gene>
<comment type="caution">
    <text evidence="1">The sequence shown here is derived from an EMBL/GenBank/DDBJ whole genome shotgun (WGS) entry which is preliminary data.</text>
</comment>
<accession>A0A0F8XRY6</accession>